<feature type="compositionally biased region" description="Basic and acidic residues" evidence="1">
    <location>
        <begin position="129"/>
        <end position="138"/>
    </location>
</feature>
<protein>
    <submittedName>
        <fullName evidence="2">Uncharacterized protein</fullName>
    </submittedName>
</protein>
<feature type="compositionally biased region" description="Low complexity" evidence="1">
    <location>
        <begin position="102"/>
        <end position="111"/>
    </location>
</feature>
<name>A0A7Y9IE93_9ACTN</name>
<evidence type="ECO:0000313" key="3">
    <source>
        <dbReference type="Proteomes" id="UP000569914"/>
    </source>
</evidence>
<dbReference type="AlphaFoldDB" id="A0A7Y9IE93"/>
<reference evidence="2 3" key="1">
    <citation type="submission" date="2020-07" db="EMBL/GenBank/DDBJ databases">
        <title>Sequencing the genomes of 1000 actinobacteria strains.</title>
        <authorList>
            <person name="Klenk H.-P."/>
        </authorList>
    </citation>
    <scope>NUCLEOTIDE SEQUENCE [LARGE SCALE GENOMIC DNA]</scope>
    <source>
        <strain evidence="2 3">DSM 22083</strain>
    </source>
</reference>
<feature type="region of interest" description="Disordered" evidence="1">
    <location>
        <begin position="1"/>
        <end position="252"/>
    </location>
</feature>
<dbReference type="Proteomes" id="UP000569914">
    <property type="component" value="Unassembled WGS sequence"/>
</dbReference>
<accession>A0A7Y9IE93</accession>
<proteinExistence type="predicted"/>
<dbReference type="EMBL" id="JACCBU010000001">
    <property type="protein sequence ID" value="NYE74933.1"/>
    <property type="molecule type" value="Genomic_DNA"/>
</dbReference>
<feature type="compositionally biased region" description="Basic and acidic residues" evidence="1">
    <location>
        <begin position="223"/>
        <end position="233"/>
    </location>
</feature>
<gene>
    <name evidence="2" type="ORF">BKA15_006262</name>
</gene>
<comment type="caution">
    <text evidence="2">The sequence shown here is derived from an EMBL/GenBank/DDBJ whole genome shotgun (WGS) entry which is preliminary data.</text>
</comment>
<feature type="compositionally biased region" description="Pro residues" evidence="1">
    <location>
        <begin position="112"/>
        <end position="123"/>
    </location>
</feature>
<feature type="compositionally biased region" description="Basic and acidic residues" evidence="1">
    <location>
        <begin position="24"/>
        <end position="42"/>
    </location>
</feature>
<keyword evidence="3" id="KW-1185">Reference proteome</keyword>
<evidence type="ECO:0000256" key="1">
    <source>
        <dbReference type="SAM" id="MobiDB-lite"/>
    </source>
</evidence>
<sequence>MPRREDTPAGSRLHGAGPDGLLAPRREEFARNRRSGCWHDHSAAAPGRSRGTDGGGRRHDHSAATGKIAGAQHRERRQPRRAKPPDTGRSTPPDHTLIATKPPGSGRTTSPGPHPGATKPPAPAGARQPPDRTPDARKGARTQPRRAQQAPRLTLRCRSDPAEVRQQAHPTPGNRPARPGMPRDHTLDATKPLGPGRGASLLTARPTPRPRTQPELASRPRARRDEGARDPSRSTHHTTPDAPSIVAPGLAREPTRVIEGVAAIGRARSHPEGVAQAQRVRLVRDRAAIVRLRAARSSPSGPLDLDFGDSAGQGVRSASSVIELKRGLRWRI</sequence>
<evidence type="ECO:0000313" key="2">
    <source>
        <dbReference type="EMBL" id="NYE74933.1"/>
    </source>
</evidence>
<organism evidence="2 3">
    <name type="scientific">Microlunatus parietis</name>
    <dbReference type="NCBI Taxonomy" id="682979"/>
    <lineage>
        <taxon>Bacteria</taxon>
        <taxon>Bacillati</taxon>
        <taxon>Actinomycetota</taxon>
        <taxon>Actinomycetes</taxon>
        <taxon>Propionibacteriales</taxon>
        <taxon>Propionibacteriaceae</taxon>
        <taxon>Microlunatus</taxon>
    </lineage>
</organism>